<evidence type="ECO:0000259" key="7">
    <source>
        <dbReference type="Pfam" id="PF23914"/>
    </source>
</evidence>
<keyword evidence="5" id="KW-0472">Membrane</keyword>
<dbReference type="Proteomes" id="UP000673447">
    <property type="component" value="Unassembled WGS sequence"/>
</dbReference>
<dbReference type="AlphaFoldDB" id="A0A941AUF4"/>
<evidence type="ECO:0000313" key="8">
    <source>
        <dbReference type="EMBL" id="MBP3985049.1"/>
    </source>
</evidence>
<dbReference type="Gene3D" id="1.25.40.10">
    <property type="entry name" value="Tetratricopeptide repeat domain"/>
    <property type="match status" value="1"/>
</dbReference>
<dbReference type="SMART" id="SM00028">
    <property type="entry name" value="TPR"/>
    <property type="match status" value="1"/>
</dbReference>
<dbReference type="InterPro" id="IPR056413">
    <property type="entry name" value="TPR_CcmH_CycH"/>
</dbReference>
<feature type="repeat" description="TPR" evidence="4">
    <location>
        <begin position="87"/>
        <end position="120"/>
    </location>
</feature>
<feature type="transmembrane region" description="Helical" evidence="5">
    <location>
        <begin position="27"/>
        <end position="49"/>
    </location>
</feature>
<keyword evidence="9" id="KW-1185">Reference proteome</keyword>
<dbReference type="InterPro" id="IPR011990">
    <property type="entry name" value="TPR-like_helical_dom_sf"/>
</dbReference>
<keyword evidence="5" id="KW-1133">Transmembrane helix</keyword>
<organism evidence="8 9">
    <name type="scientific">Pseudoxanthomonas helianthi</name>
    <dbReference type="NCBI Taxonomy" id="1453541"/>
    <lineage>
        <taxon>Bacteria</taxon>
        <taxon>Pseudomonadati</taxon>
        <taxon>Pseudomonadota</taxon>
        <taxon>Gammaproteobacteria</taxon>
        <taxon>Lysobacterales</taxon>
        <taxon>Lysobacteraceae</taxon>
        <taxon>Pseudoxanthomonas</taxon>
    </lineage>
</organism>
<comment type="caution">
    <text evidence="8">The sequence shown here is derived from an EMBL/GenBank/DDBJ whole genome shotgun (WGS) entry which is preliminary data.</text>
</comment>
<reference evidence="8" key="2">
    <citation type="submission" date="2021-03" db="EMBL/GenBank/DDBJ databases">
        <authorList>
            <person name="Cao W."/>
        </authorList>
    </citation>
    <scope>NUCLEOTIDE SEQUENCE</scope>
    <source>
        <strain evidence="8">110414</strain>
    </source>
</reference>
<proteinExistence type="predicted"/>
<keyword evidence="1" id="KW-0677">Repeat</keyword>
<accession>A0A941AUF4</accession>
<dbReference type="SUPFAM" id="SSF48452">
    <property type="entry name" value="TPR-like"/>
    <property type="match status" value="1"/>
</dbReference>
<keyword evidence="3 4" id="KW-0802">TPR repeat</keyword>
<dbReference type="GO" id="GO:0017004">
    <property type="term" value="P:cytochrome complex assembly"/>
    <property type="evidence" value="ECO:0007669"/>
    <property type="project" value="UniProtKB-KW"/>
</dbReference>
<dbReference type="InterPro" id="IPR056412">
    <property type="entry name" value="Ig_CycH"/>
</dbReference>
<name>A0A941AUF4_9GAMM</name>
<dbReference type="Pfam" id="PF23914">
    <property type="entry name" value="TPR_CcmH_CycH"/>
    <property type="match status" value="1"/>
</dbReference>
<sequence>MAVFVAIAVALTLVVLGAALWPLWRGSRGLMIGLVLLLCLAASALYRIVGTPAGVLAQPAAAAAMPQTLDEAIAALRAELKRNPNEPEGWQLLGRSLATQGDFAGSREAFAKALSLQPDNADLMVDAAQSRSLADPQRRFDDEALDLLRRALQAQPQHQRATWFLGIAQRQRGQAAEAAKTWEPLLAQVDAGTAASLRQQIDAARAEAGLPPLPEVATPAAGNALTVKVALDPDFASRVRLRGDASVFVIARVPGGPPMPVAVEKHALSELPLTVTLDDADSPMPTQKLSALKEVELVARISASGNAMRQEGDVESAPVRVSVPANKPIELEIGGP</sequence>
<dbReference type="InterPro" id="IPR019734">
    <property type="entry name" value="TPR_rpt"/>
</dbReference>
<dbReference type="InterPro" id="IPR051263">
    <property type="entry name" value="C-type_cytochrome_biogenesis"/>
</dbReference>
<protein>
    <submittedName>
        <fullName evidence="8">Tetratricopeptide repeat protein</fullName>
    </submittedName>
</protein>
<evidence type="ECO:0000259" key="6">
    <source>
        <dbReference type="Pfam" id="PF23892"/>
    </source>
</evidence>
<gene>
    <name evidence="8" type="ORF">J5837_11595</name>
</gene>
<evidence type="ECO:0000256" key="2">
    <source>
        <dbReference type="ARBA" id="ARBA00022748"/>
    </source>
</evidence>
<evidence type="ECO:0000256" key="3">
    <source>
        <dbReference type="ARBA" id="ARBA00022803"/>
    </source>
</evidence>
<evidence type="ECO:0000256" key="5">
    <source>
        <dbReference type="SAM" id="Phobius"/>
    </source>
</evidence>
<dbReference type="PANTHER" id="PTHR47870">
    <property type="entry name" value="CYTOCHROME C-TYPE BIOGENESIS PROTEIN CCMH"/>
    <property type="match status" value="1"/>
</dbReference>
<dbReference type="RefSeq" id="WP_210536885.1">
    <property type="nucleotide sequence ID" value="NZ_JAGKTC010000002.1"/>
</dbReference>
<evidence type="ECO:0000313" key="9">
    <source>
        <dbReference type="Proteomes" id="UP000673447"/>
    </source>
</evidence>
<feature type="domain" description="Cytochrome c-type biogenesis protein H TPR" evidence="7">
    <location>
        <begin position="58"/>
        <end position="191"/>
    </location>
</feature>
<keyword evidence="5" id="KW-0812">Transmembrane</keyword>
<dbReference type="EMBL" id="JAGKTC010000002">
    <property type="protein sequence ID" value="MBP3985049.1"/>
    <property type="molecule type" value="Genomic_DNA"/>
</dbReference>
<dbReference type="PROSITE" id="PS50005">
    <property type="entry name" value="TPR"/>
    <property type="match status" value="1"/>
</dbReference>
<reference evidence="8" key="1">
    <citation type="journal article" date="2016" name="Int. J. Syst. Evol. Microbiol.">
        <title>Pseudoxanthomonas helianthi sp. nov., isolated from roots of Jerusalem artichoke (Helianthus tuberosus).</title>
        <authorList>
            <person name="Kittiwongwattana C."/>
            <person name="Thawai C."/>
        </authorList>
    </citation>
    <scope>NUCLEOTIDE SEQUENCE</scope>
    <source>
        <strain evidence="8">110414</strain>
    </source>
</reference>
<evidence type="ECO:0000256" key="4">
    <source>
        <dbReference type="PROSITE-ProRule" id="PRU00339"/>
    </source>
</evidence>
<dbReference type="Pfam" id="PF23892">
    <property type="entry name" value="Ig_CycH"/>
    <property type="match status" value="1"/>
</dbReference>
<feature type="domain" description="Cytochrome c-type biogenesis protein H Ig-like" evidence="6">
    <location>
        <begin position="225"/>
        <end position="333"/>
    </location>
</feature>
<dbReference type="PANTHER" id="PTHR47870:SF1">
    <property type="entry name" value="CYTOCHROME C-TYPE BIOGENESIS PROTEIN CCMH"/>
    <property type="match status" value="1"/>
</dbReference>
<evidence type="ECO:0000256" key="1">
    <source>
        <dbReference type="ARBA" id="ARBA00022737"/>
    </source>
</evidence>
<keyword evidence="2" id="KW-0201">Cytochrome c-type biogenesis</keyword>